<organism evidence="2 3">
    <name type="scientific">Streptomyces violarus</name>
    <dbReference type="NCBI Taxonomy" id="67380"/>
    <lineage>
        <taxon>Bacteria</taxon>
        <taxon>Bacillati</taxon>
        <taxon>Actinomycetota</taxon>
        <taxon>Actinomycetes</taxon>
        <taxon>Kitasatosporales</taxon>
        <taxon>Streptomycetaceae</taxon>
        <taxon>Streptomyces</taxon>
    </lineage>
</organism>
<accession>A0A7W4ZWL0</accession>
<evidence type="ECO:0000313" key="3">
    <source>
        <dbReference type="Proteomes" id="UP000572907"/>
    </source>
</evidence>
<sequence length="153" mass="16201">MKNSTIASGATVALLFSIVGPAQFAPSAFADTSSSAAAASKTIGCSSRGAKGNATIYDWGPGSPTGGEKKVTLKAKDTRADGRRVGIRFYTKHSGADWKAWKWRYNKSGKGDTKTWHTSVLDYQGIHGIKVRVATFNGKKLIKSCTDTVNPSG</sequence>
<dbReference type="AlphaFoldDB" id="A0A7W4ZWL0"/>
<feature type="chain" id="PRO_5031071053" description="Secreted protein" evidence="1">
    <location>
        <begin position="25"/>
        <end position="153"/>
    </location>
</feature>
<name>A0A7W4ZWL0_9ACTN</name>
<reference evidence="2 3" key="1">
    <citation type="submission" date="2020-08" db="EMBL/GenBank/DDBJ databases">
        <title>Genomic Encyclopedia of Type Strains, Phase III (KMG-III): the genomes of soil and plant-associated and newly described type strains.</title>
        <authorList>
            <person name="Whitman W."/>
        </authorList>
    </citation>
    <scope>NUCLEOTIDE SEQUENCE [LARGE SCALE GENOMIC DNA]</scope>
    <source>
        <strain evidence="2 3">CECT 3237</strain>
    </source>
</reference>
<dbReference type="RefSeq" id="WP_184597870.1">
    <property type="nucleotide sequence ID" value="NZ_BMUP01000004.1"/>
</dbReference>
<dbReference type="Proteomes" id="UP000572907">
    <property type="component" value="Unassembled WGS sequence"/>
</dbReference>
<evidence type="ECO:0000256" key="1">
    <source>
        <dbReference type="SAM" id="SignalP"/>
    </source>
</evidence>
<evidence type="ECO:0000313" key="2">
    <source>
        <dbReference type="EMBL" id="MBB3080063.1"/>
    </source>
</evidence>
<keyword evidence="1" id="KW-0732">Signal</keyword>
<proteinExistence type="predicted"/>
<comment type="caution">
    <text evidence="2">The sequence shown here is derived from an EMBL/GenBank/DDBJ whole genome shotgun (WGS) entry which is preliminary data.</text>
</comment>
<gene>
    <name evidence="2" type="ORF">FHS41_006605</name>
</gene>
<keyword evidence="3" id="KW-1185">Reference proteome</keyword>
<evidence type="ECO:0008006" key="4">
    <source>
        <dbReference type="Google" id="ProtNLM"/>
    </source>
</evidence>
<feature type="signal peptide" evidence="1">
    <location>
        <begin position="1"/>
        <end position="24"/>
    </location>
</feature>
<dbReference type="EMBL" id="JACHXE010000008">
    <property type="protein sequence ID" value="MBB3080063.1"/>
    <property type="molecule type" value="Genomic_DNA"/>
</dbReference>
<protein>
    <recommendedName>
        <fullName evidence="4">Secreted protein</fullName>
    </recommendedName>
</protein>